<name>A0A0W0WWV2_9GAMM</name>
<proteinExistence type="predicted"/>
<keyword evidence="2" id="KW-1185">Reference proteome</keyword>
<sequence length="152" mass="17727">MLFVRYLNLTGEVNMRGRSLFSERTQKLEHVAWPAGDNLVEQAYQLLRHIPGRTSDSVQKGTCKKVLEGWKNKTPEQILGKYVNDLQTCKQLLRDDRGYAITLKEYYPKEDYAHVIEIYNLLDNTYENYVAARNNSQKPEDNQDQQHCSCNP</sequence>
<dbReference type="PATRIC" id="fig|45070.6.peg.1885"/>
<accession>A0A0W0WWV2</accession>
<reference evidence="1 2" key="1">
    <citation type="submission" date="2015-11" db="EMBL/GenBank/DDBJ databases">
        <title>Genomic analysis of 38 Legionella species identifies large and diverse effector repertoires.</title>
        <authorList>
            <person name="Burstein D."/>
            <person name="Amaro F."/>
            <person name="Zusman T."/>
            <person name="Lifshitz Z."/>
            <person name="Cohen O."/>
            <person name="Gilbert J.A."/>
            <person name="Pupko T."/>
            <person name="Shuman H.A."/>
            <person name="Segal G."/>
        </authorList>
    </citation>
    <scope>NUCLEOTIDE SEQUENCE [LARGE SCALE GENOMIC DNA]</scope>
    <source>
        <strain evidence="1 2">ATCC 49506</strain>
    </source>
</reference>
<comment type="caution">
    <text evidence="1">The sequence shown here is derived from an EMBL/GenBank/DDBJ whole genome shotgun (WGS) entry which is preliminary data.</text>
</comment>
<dbReference type="AlphaFoldDB" id="A0A0W0WWV2"/>
<gene>
    <name evidence="1" type="ORF">Lnau_1793</name>
</gene>
<dbReference type="Proteomes" id="UP000054725">
    <property type="component" value="Unassembled WGS sequence"/>
</dbReference>
<organism evidence="1 2">
    <name type="scientific">Legionella nautarum</name>
    <dbReference type="NCBI Taxonomy" id="45070"/>
    <lineage>
        <taxon>Bacteria</taxon>
        <taxon>Pseudomonadati</taxon>
        <taxon>Pseudomonadota</taxon>
        <taxon>Gammaproteobacteria</taxon>
        <taxon>Legionellales</taxon>
        <taxon>Legionellaceae</taxon>
        <taxon>Legionella</taxon>
    </lineage>
</organism>
<protein>
    <submittedName>
        <fullName evidence="1">Uncharacterized protein</fullName>
    </submittedName>
</protein>
<dbReference type="EMBL" id="LNYO01000013">
    <property type="protein sequence ID" value="KTD36809.1"/>
    <property type="molecule type" value="Genomic_DNA"/>
</dbReference>
<evidence type="ECO:0000313" key="1">
    <source>
        <dbReference type="EMBL" id="KTD36809.1"/>
    </source>
</evidence>
<evidence type="ECO:0000313" key="2">
    <source>
        <dbReference type="Proteomes" id="UP000054725"/>
    </source>
</evidence>